<organism evidence="1 2">
    <name type="scientific">Candidatus Woesebacteria bacterium RBG_13_36_22</name>
    <dbReference type="NCBI Taxonomy" id="1802478"/>
    <lineage>
        <taxon>Bacteria</taxon>
        <taxon>Candidatus Woeseibacteriota</taxon>
    </lineage>
</organism>
<dbReference type="EMBL" id="MGFQ01000025">
    <property type="protein sequence ID" value="OGM09115.1"/>
    <property type="molecule type" value="Genomic_DNA"/>
</dbReference>
<proteinExistence type="predicted"/>
<comment type="caution">
    <text evidence="1">The sequence shown here is derived from an EMBL/GenBank/DDBJ whole genome shotgun (WGS) entry which is preliminary data.</text>
</comment>
<gene>
    <name evidence="1" type="ORF">A2Z67_05915</name>
</gene>
<dbReference type="Proteomes" id="UP000176939">
    <property type="component" value="Unassembled WGS sequence"/>
</dbReference>
<evidence type="ECO:0000313" key="2">
    <source>
        <dbReference type="Proteomes" id="UP000176939"/>
    </source>
</evidence>
<evidence type="ECO:0008006" key="3">
    <source>
        <dbReference type="Google" id="ProtNLM"/>
    </source>
</evidence>
<sequence length="199" mass="23336">MNNRIDIPNWYQLDFDLGTPKSTLGHILEIMDNLERKRLIDKWFYLFEGKNIRVRMHSHDYKNLEKRMKAFTTNAGLNISSQHPFEGYWESTNTFEDIEVAEAFANVMSSLTVLTIKRIKGKQFSNYRLVERLSHCIFNNVYGLPTEEYFLLKRLLERYGRSLSNLNDNPEQTALNDTSKVNTIQNVSIKIPTLKVPIK</sequence>
<name>A0A1F7X499_9BACT</name>
<dbReference type="AlphaFoldDB" id="A0A1F7X499"/>
<reference evidence="1 2" key="1">
    <citation type="journal article" date="2016" name="Nat. Commun.">
        <title>Thousands of microbial genomes shed light on interconnected biogeochemical processes in an aquifer system.</title>
        <authorList>
            <person name="Anantharaman K."/>
            <person name="Brown C.T."/>
            <person name="Hug L.A."/>
            <person name="Sharon I."/>
            <person name="Castelle C.J."/>
            <person name="Probst A.J."/>
            <person name="Thomas B.C."/>
            <person name="Singh A."/>
            <person name="Wilkins M.J."/>
            <person name="Karaoz U."/>
            <person name="Brodie E.L."/>
            <person name="Williams K.H."/>
            <person name="Hubbard S.S."/>
            <person name="Banfield J.F."/>
        </authorList>
    </citation>
    <scope>NUCLEOTIDE SEQUENCE [LARGE SCALE GENOMIC DNA]</scope>
</reference>
<accession>A0A1F7X499</accession>
<evidence type="ECO:0000313" key="1">
    <source>
        <dbReference type="EMBL" id="OGM09115.1"/>
    </source>
</evidence>
<protein>
    <recommendedName>
        <fullName evidence="3">Thiopeptide-type bacteriocin biosynthesis domain-containing protein</fullName>
    </recommendedName>
</protein>